<proteinExistence type="predicted"/>
<evidence type="ECO:0000313" key="2">
    <source>
        <dbReference type="EMBL" id="GFD51722.1"/>
    </source>
</evidence>
<evidence type="ECO:0000256" key="1">
    <source>
        <dbReference type="SAM" id="MobiDB-lite"/>
    </source>
</evidence>
<feature type="compositionally biased region" description="Basic and acidic residues" evidence="1">
    <location>
        <begin position="1"/>
        <end position="28"/>
    </location>
</feature>
<name>A0A699WVC8_TANCI</name>
<feature type="non-terminal residue" evidence="2">
    <location>
        <position position="111"/>
    </location>
</feature>
<dbReference type="EMBL" id="BKCJ011773500">
    <property type="protein sequence ID" value="GFD51722.1"/>
    <property type="molecule type" value="Genomic_DNA"/>
</dbReference>
<sequence length="111" mass="13187">SRDHPRGRSCPRRLDTSNEDCHEDRECFRGVGESYDDSYSHSYHNRDRSLHVKRRKDSESPLSSVSKSDSSDGMYRKSKSKRYKPTDEDDLTRPWMCEEEDPFTPRIHNFE</sequence>
<comment type="caution">
    <text evidence="2">The sequence shown here is derived from an EMBL/GenBank/DDBJ whole genome shotgun (WGS) entry which is preliminary data.</text>
</comment>
<feature type="compositionally biased region" description="Low complexity" evidence="1">
    <location>
        <begin position="60"/>
        <end position="72"/>
    </location>
</feature>
<evidence type="ECO:0008006" key="3">
    <source>
        <dbReference type="Google" id="ProtNLM"/>
    </source>
</evidence>
<reference evidence="2" key="1">
    <citation type="journal article" date="2019" name="Sci. Rep.">
        <title>Draft genome of Tanacetum cinerariifolium, the natural source of mosquito coil.</title>
        <authorList>
            <person name="Yamashiro T."/>
            <person name="Shiraishi A."/>
            <person name="Satake H."/>
            <person name="Nakayama K."/>
        </authorList>
    </citation>
    <scope>NUCLEOTIDE SEQUENCE</scope>
</reference>
<feature type="non-terminal residue" evidence="2">
    <location>
        <position position="1"/>
    </location>
</feature>
<gene>
    <name evidence="2" type="ORF">Tci_923691</name>
</gene>
<feature type="region of interest" description="Disordered" evidence="1">
    <location>
        <begin position="1"/>
        <end position="97"/>
    </location>
</feature>
<protein>
    <recommendedName>
        <fullName evidence="3">Reverse transcriptase domain-containing protein</fullName>
    </recommendedName>
</protein>
<organism evidence="2">
    <name type="scientific">Tanacetum cinerariifolium</name>
    <name type="common">Dalmatian daisy</name>
    <name type="synonym">Chrysanthemum cinerariifolium</name>
    <dbReference type="NCBI Taxonomy" id="118510"/>
    <lineage>
        <taxon>Eukaryota</taxon>
        <taxon>Viridiplantae</taxon>
        <taxon>Streptophyta</taxon>
        <taxon>Embryophyta</taxon>
        <taxon>Tracheophyta</taxon>
        <taxon>Spermatophyta</taxon>
        <taxon>Magnoliopsida</taxon>
        <taxon>eudicotyledons</taxon>
        <taxon>Gunneridae</taxon>
        <taxon>Pentapetalae</taxon>
        <taxon>asterids</taxon>
        <taxon>campanulids</taxon>
        <taxon>Asterales</taxon>
        <taxon>Asteraceae</taxon>
        <taxon>Asteroideae</taxon>
        <taxon>Anthemideae</taxon>
        <taxon>Anthemidinae</taxon>
        <taxon>Tanacetum</taxon>
    </lineage>
</organism>
<dbReference type="AlphaFoldDB" id="A0A699WVC8"/>
<accession>A0A699WVC8</accession>